<evidence type="ECO:0000313" key="3">
    <source>
        <dbReference type="Proteomes" id="UP000812287"/>
    </source>
</evidence>
<keyword evidence="3" id="KW-1185">Reference proteome</keyword>
<reference evidence="2" key="1">
    <citation type="submission" date="2020-11" db="EMBL/GenBank/DDBJ databases">
        <title>Adaptations for nitrogen fixation in a non-lichenized fungal sporocarp promotes dispersal by wood-feeding termites.</title>
        <authorList>
            <consortium name="DOE Joint Genome Institute"/>
            <person name="Koch R.A."/>
            <person name="Yoon G."/>
            <person name="Arayal U."/>
            <person name="Lail K."/>
            <person name="Amirebrahimi M."/>
            <person name="Labutti K."/>
            <person name="Lipzen A."/>
            <person name="Riley R."/>
            <person name="Barry K."/>
            <person name="Henrissat B."/>
            <person name="Grigoriev I.V."/>
            <person name="Herr J.R."/>
            <person name="Aime M.C."/>
        </authorList>
    </citation>
    <scope>NUCLEOTIDE SEQUENCE</scope>
    <source>
        <strain evidence="2">MCA 3950</strain>
    </source>
</reference>
<dbReference type="RefSeq" id="XP_043036867.1">
    <property type="nucleotide sequence ID" value="XM_043177516.1"/>
</dbReference>
<dbReference type="EMBL" id="MU250545">
    <property type="protein sequence ID" value="KAG7443367.1"/>
    <property type="molecule type" value="Genomic_DNA"/>
</dbReference>
<feature type="region of interest" description="Disordered" evidence="1">
    <location>
        <begin position="399"/>
        <end position="428"/>
    </location>
</feature>
<dbReference type="GeneID" id="66099803"/>
<accession>A0A9P7VMV1</accession>
<organism evidence="2 3">
    <name type="scientific">Guyanagaster necrorhizus</name>
    <dbReference type="NCBI Taxonomy" id="856835"/>
    <lineage>
        <taxon>Eukaryota</taxon>
        <taxon>Fungi</taxon>
        <taxon>Dikarya</taxon>
        <taxon>Basidiomycota</taxon>
        <taxon>Agaricomycotina</taxon>
        <taxon>Agaricomycetes</taxon>
        <taxon>Agaricomycetidae</taxon>
        <taxon>Agaricales</taxon>
        <taxon>Marasmiineae</taxon>
        <taxon>Physalacriaceae</taxon>
        <taxon>Guyanagaster</taxon>
    </lineage>
</organism>
<proteinExistence type="predicted"/>
<sequence length="428" mass="47312">MAIELTWRRDNFEHKCKIVTPGQELSCEAASVVHGSLRLQADPSYIFPQSYVSLVAPDPAPAGLLRRNQIYIRFYLNGEQCRVAFGIVDEPKKYVCLLFLKIAYNARILREGPVSWPAARKCLDLGIDKASVHPFCIVSCGALFHPSFQSSGSLHPEVCSLQPLPWVVEKIYAPILAAEHLLFSTNDAKDRKGTVENHVALAVISGLTGKCGRDAYGRALVNGYRVLAEQCIYIHPGPTNWAFCPFLQWLKIPVFPEAKHSPRIHITSHPIITQHGTFWDSGRKDTVNSQTELTTITVQTATIDGVVVLSLKHPATFNGRGVPLCLHGNNEIPDELFGECVKSGVSRFIVNSWGRDPYVEALAAAISLPTDQLPFKADGPLYNRLNFFLHKNGDHLSTANPKLSTHSSKRSVYPHPSRSDLTTSDGGR</sequence>
<dbReference type="Proteomes" id="UP000812287">
    <property type="component" value="Unassembled WGS sequence"/>
</dbReference>
<evidence type="ECO:0000256" key="1">
    <source>
        <dbReference type="SAM" id="MobiDB-lite"/>
    </source>
</evidence>
<protein>
    <submittedName>
        <fullName evidence="2">Uncharacterized protein</fullName>
    </submittedName>
</protein>
<name>A0A9P7VMV1_9AGAR</name>
<evidence type="ECO:0000313" key="2">
    <source>
        <dbReference type="EMBL" id="KAG7443367.1"/>
    </source>
</evidence>
<dbReference type="OrthoDB" id="2558351at2759"/>
<feature type="compositionally biased region" description="Polar residues" evidence="1">
    <location>
        <begin position="419"/>
        <end position="428"/>
    </location>
</feature>
<dbReference type="AlphaFoldDB" id="A0A9P7VMV1"/>
<comment type="caution">
    <text evidence="2">The sequence shown here is derived from an EMBL/GenBank/DDBJ whole genome shotgun (WGS) entry which is preliminary data.</text>
</comment>
<gene>
    <name evidence="2" type="ORF">BT62DRAFT_1009160</name>
</gene>